<dbReference type="GO" id="GO:0016787">
    <property type="term" value="F:hydrolase activity"/>
    <property type="evidence" value="ECO:0007669"/>
    <property type="project" value="UniProtKB-KW"/>
</dbReference>
<keyword evidence="7 21" id="KW-0378">Hydrolase</keyword>
<dbReference type="InterPro" id="IPR027417">
    <property type="entry name" value="P-loop_NTPase"/>
</dbReference>
<gene>
    <name evidence="21" type="primary">recQ</name>
    <name evidence="21" type="ORF">EXN22_08705</name>
</gene>
<dbReference type="OrthoDB" id="9760034at2"/>
<dbReference type="PANTHER" id="PTHR13710">
    <property type="entry name" value="DNA HELICASE RECQ FAMILY MEMBER"/>
    <property type="match status" value="1"/>
</dbReference>
<feature type="domain" description="Helicase C-terminal" evidence="20">
    <location>
        <begin position="215"/>
        <end position="364"/>
    </location>
</feature>
<dbReference type="GO" id="GO:0043138">
    <property type="term" value="F:3'-5' DNA helicase activity"/>
    <property type="evidence" value="ECO:0007669"/>
    <property type="project" value="UniProtKB-EC"/>
</dbReference>
<dbReference type="SMART" id="SM00956">
    <property type="entry name" value="RQC"/>
    <property type="match status" value="1"/>
</dbReference>
<evidence type="ECO:0000256" key="12">
    <source>
        <dbReference type="ARBA" id="ARBA00023172"/>
    </source>
</evidence>
<keyword evidence="4" id="KW-0479">Metal-binding</keyword>
<dbReference type="SMART" id="SM00487">
    <property type="entry name" value="DEXDc"/>
    <property type="match status" value="1"/>
</dbReference>
<dbReference type="CDD" id="cd17920">
    <property type="entry name" value="DEXHc_RecQ"/>
    <property type="match status" value="1"/>
</dbReference>
<evidence type="ECO:0000256" key="13">
    <source>
        <dbReference type="ARBA" id="ARBA00023204"/>
    </source>
</evidence>
<dbReference type="EC" id="5.6.2.4" evidence="16"/>
<feature type="domain" description="Helicase ATP-binding" evidence="19">
    <location>
        <begin position="26"/>
        <end position="194"/>
    </location>
</feature>
<feature type="region of interest" description="Disordered" evidence="17">
    <location>
        <begin position="505"/>
        <end position="531"/>
    </location>
</feature>
<dbReference type="KEGG" id="ptk:EXN22_08705"/>
<evidence type="ECO:0000259" key="19">
    <source>
        <dbReference type="PROSITE" id="PS51192"/>
    </source>
</evidence>
<evidence type="ECO:0000256" key="6">
    <source>
        <dbReference type="ARBA" id="ARBA00022763"/>
    </source>
</evidence>
<evidence type="ECO:0000256" key="5">
    <source>
        <dbReference type="ARBA" id="ARBA00022741"/>
    </source>
</evidence>
<dbReference type="GO" id="GO:0006260">
    <property type="term" value="P:DNA replication"/>
    <property type="evidence" value="ECO:0007669"/>
    <property type="project" value="InterPro"/>
</dbReference>
<protein>
    <recommendedName>
        <fullName evidence="16">DNA helicase RecQ</fullName>
        <ecNumber evidence="16">5.6.2.4</ecNumber>
    </recommendedName>
</protein>
<dbReference type="InterPro" id="IPR014001">
    <property type="entry name" value="Helicase_ATP-bd"/>
</dbReference>
<evidence type="ECO:0000259" key="18">
    <source>
        <dbReference type="PROSITE" id="PS50967"/>
    </source>
</evidence>
<dbReference type="Pfam" id="PF00570">
    <property type="entry name" value="HRDC"/>
    <property type="match status" value="1"/>
</dbReference>
<dbReference type="RefSeq" id="WP_130263677.1">
    <property type="nucleotide sequence ID" value="NZ_CP035952.1"/>
</dbReference>
<dbReference type="GO" id="GO:0003677">
    <property type="term" value="F:DNA binding"/>
    <property type="evidence" value="ECO:0007669"/>
    <property type="project" value="UniProtKB-KW"/>
</dbReference>
<feature type="domain" description="HRDC" evidence="18">
    <location>
        <begin position="529"/>
        <end position="609"/>
    </location>
</feature>
<dbReference type="PANTHER" id="PTHR13710:SF105">
    <property type="entry name" value="ATP-DEPENDENT DNA HELICASE Q1"/>
    <property type="match status" value="1"/>
</dbReference>
<keyword evidence="6" id="KW-0227">DNA damage</keyword>
<keyword evidence="12" id="KW-0233">DNA recombination</keyword>
<evidence type="ECO:0000256" key="2">
    <source>
        <dbReference type="ARBA" id="ARBA00001947"/>
    </source>
</evidence>
<keyword evidence="10" id="KW-0067">ATP-binding</keyword>
<dbReference type="Gene3D" id="1.10.150.80">
    <property type="entry name" value="HRDC domain"/>
    <property type="match status" value="1"/>
</dbReference>
<keyword evidence="22" id="KW-1185">Reference proteome</keyword>
<dbReference type="GO" id="GO:0009378">
    <property type="term" value="F:four-way junction helicase activity"/>
    <property type="evidence" value="ECO:0007669"/>
    <property type="project" value="TreeGrafter"/>
</dbReference>
<evidence type="ECO:0000256" key="9">
    <source>
        <dbReference type="ARBA" id="ARBA00022833"/>
    </source>
</evidence>
<evidence type="ECO:0000256" key="17">
    <source>
        <dbReference type="SAM" id="MobiDB-lite"/>
    </source>
</evidence>
<dbReference type="InterPro" id="IPR036388">
    <property type="entry name" value="WH-like_DNA-bd_sf"/>
</dbReference>
<evidence type="ECO:0000259" key="20">
    <source>
        <dbReference type="PROSITE" id="PS51194"/>
    </source>
</evidence>
<keyword evidence="9" id="KW-0862">Zinc</keyword>
<keyword evidence="13" id="KW-0234">DNA repair</keyword>
<evidence type="ECO:0000256" key="8">
    <source>
        <dbReference type="ARBA" id="ARBA00022806"/>
    </source>
</evidence>
<dbReference type="InterPro" id="IPR032284">
    <property type="entry name" value="RecQ_Zn-bd"/>
</dbReference>
<comment type="catalytic activity">
    <reaction evidence="15">
        <text>Couples ATP hydrolysis with the unwinding of duplex DNA by translocating in the 3'-5' direction.</text>
        <dbReference type="EC" id="5.6.2.4"/>
    </reaction>
</comment>
<dbReference type="Pfam" id="PF09382">
    <property type="entry name" value="RQC"/>
    <property type="match status" value="1"/>
</dbReference>
<dbReference type="NCBIfam" id="TIGR00614">
    <property type="entry name" value="recQ_fam"/>
    <property type="match status" value="1"/>
</dbReference>
<dbReference type="GO" id="GO:0046872">
    <property type="term" value="F:metal ion binding"/>
    <property type="evidence" value="ECO:0007669"/>
    <property type="project" value="UniProtKB-KW"/>
</dbReference>
<dbReference type="InterPro" id="IPR006293">
    <property type="entry name" value="DNA_helicase_ATP-dep_RecQ_bac"/>
</dbReference>
<evidence type="ECO:0000256" key="11">
    <source>
        <dbReference type="ARBA" id="ARBA00023125"/>
    </source>
</evidence>
<dbReference type="GO" id="GO:0006310">
    <property type="term" value="P:DNA recombination"/>
    <property type="evidence" value="ECO:0007669"/>
    <property type="project" value="UniProtKB-UniRule"/>
</dbReference>
<reference evidence="21 22" key="1">
    <citation type="submission" date="2019-02" db="EMBL/GenBank/DDBJ databases">
        <title>Complete genome sequence of Pseudomonas sp. SNU WT1 isolated from rainbow trout.</title>
        <authorList>
            <person name="Oh W.T."/>
            <person name="Park S.C."/>
        </authorList>
    </citation>
    <scope>NUCLEOTIDE SEQUENCE [LARGE SCALE GENOMIC DNA]</scope>
    <source>
        <strain evidence="21 22">SNU WT1</strain>
    </source>
</reference>
<accession>A0A411MGD5</accession>
<dbReference type="FunFam" id="3.40.50.300:FF:000296">
    <property type="entry name" value="ATP-dependent DNA helicase RecQ"/>
    <property type="match status" value="1"/>
</dbReference>
<evidence type="ECO:0000256" key="7">
    <source>
        <dbReference type="ARBA" id="ARBA00022801"/>
    </source>
</evidence>
<evidence type="ECO:0000313" key="22">
    <source>
        <dbReference type="Proteomes" id="UP000291130"/>
    </source>
</evidence>
<dbReference type="GO" id="GO:0005524">
    <property type="term" value="F:ATP binding"/>
    <property type="evidence" value="ECO:0007669"/>
    <property type="project" value="UniProtKB-KW"/>
</dbReference>
<dbReference type="SUPFAM" id="SSF52540">
    <property type="entry name" value="P-loop containing nucleoside triphosphate hydrolases"/>
    <property type="match status" value="2"/>
</dbReference>
<dbReference type="GO" id="GO:0030894">
    <property type="term" value="C:replisome"/>
    <property type="evidence" value="ECO:0007669"/>
    <property type="project" value="TreeGrafter"/>
</dbReference>
<dbReference type="EMBL" id="CP035952">
    <property type="protein sequence ID" value="QBF25770.1"/>
    <property type="molecule type" value="Genomic_DNA"/>
</dbReference>
<dbReference type="PROSITE" id="PS50967">
    <property type="entry name" value="HRDC"/>
    <property type="match status" value="1"/>
</dbReference>
<dbReference type="SMART" id="SM00341">
    <property type="entry name" value="HRDC"/>
    <property type="match status" value="1"/>
</dbReference>
<dbReference type="PROSITE" id="PS51192">
    <property type="entry name" value="HELICASE_ATP_BIND_1"/>
    <property type="match status" value="1"/>
</dbReference>
<evidence type="ECO:0000256" key="3">
    <source>
        <dbReference type="ARBA" id="ARBA00005446"/>
    </source>
</evidence>
<dbReference type="SUPFAM" id="SSF47819">
    <property type="entry name" value="HRDC-like"/>
    <property type="match status" value="1"/>
</dbReference>
<keyword evidence="14" id="KW-0413">Isomerase</keyword>
<evidence type="ECO:0000256" key="1">
    <source>
        <dbReference type="ARBA" id="ARBA00001946"/>
    </source>
</evidence>
<dbReference type="GO" id="GO:0005737">
    <property type="term" value="C:cytoplasm"/>
    <property type="evidence" value="ECO:0007669"/>
    <property type="project" value="TreeGrafter"/>
</dbReference>
<dbReference type="Gene3D" id="3.40.50.300">
    <property type="entry name" value="P-loop containing nucleotide triphosphate hydrolases"/>
    <property type="match status" value="2"/>
</dbReference>
<organism evidence="21 22">
    <name type="scientific">Pseudomonas tructae</name>
    <dbReference type="NCBI Taxonomy" id="2518644"/>
    <lineage>
        <taxon>Bacteria</taxon>
        <taxon>Pseudomonadati</taxon>
        <taxon>Pseudomonadota</taxon>
        <taxon>Gammaproteobacteria</taxon>
        <taxon>Pseudomonadales</taxon>
        <taxon>Pseudomonadaceae</taxon>
        <taxon>Pseudomonas</taxon>
    </lineage>
</organism>
<dbReference type="InterPro" id="IPR001650">
    <property type="entry name" value="Helicase_C-like"/>
</dbReference>
<dbReference type="GO" id="GO:0043590">
    <property type="term" value="C:bacterial nucleoid"/>
    <property type="evidence" value="ECO:0007669"/>
    <property type="project" value="TreeGrafter"/>
</dbReference>
<dbReference type="GO" id="GO:0006281">
    <property type="term" value="P:DNA repair"/>
    <property type="evidence" value="ECO:0007669"/>
    <property type="project" value="UniProtKB-KW"/>
</dbReference>
<dbReference type="Gene3D" id="1.10.10.10">
    <property type="entry name" value="Winged helix-like DNA-binding domain superfamily/Winged helix DNA-binding domain"/>
    <property type="match status" value="1"/>
</dbReference>
<dbReference type="FunFam" id="1.10.10.10:FF:000175">
    <property type="entry name" value="ATP-dependent DNA helicase RecQ"/>
    <property type="match status" value="1"/>
</dbReference>
<dbReference type="InterPro" id="IPR010997">
    <property type="entry name" value="HRDC-like_sf"/>
</dbReference>
<sequence>MLEQAQRVLKDIFGYDSFRGRQGAIIECVAKGGDALVLMPTGGGKSLCFQVPALLRPGLAVVVSPLIALMEDQVATLDELGVAAASLNSTLSAEQQRDLAGRIRRGEVKMLYLAPERLVQPRMLDFLRSLDIALFAIDEAHCVSQWGHDFRPEYLQLGQLAELFPNVPRIALTATADMRTREEIVTRLHLQNAERFLSSFDRPNIFYRIVPKEQPRKQLLAFLGERRGNAGIVYCLSRKKVDDVAAYLCEQGFPALPYHAGLPAETRAANQRRFLNEEGLIMVATIAFGMGIDKPNVRFVAHLDLPKSLEAYYQETGRAGRDGLPADAWMAYGLQDMVMLKQMLQNSEGDERHKRIEQHKLDAMLALCEETRCRRQTLLNYFDEELPQPCGHCDNCIDGVQTWDATEPARQALSAVYRTGQRYGVGHLVDVLLGRDNEKIRNFGHEKLAVYGVGKDRSEHDWRSLFRQMVARGLADIDLEGYGGLRLSDSCRPLLRGEVSLELRKDLKPQTSSKGGSGSAGSPASQLVRSDEREQWEALRALRRKLAEEHGVPPYVIFPDSTLLEMLRSQPTSLSEMGRVSGVGARKLERYGEAFLEVLGGGVEAPKIVTDLRHELVSLARAGMTPMQIAGQLSCSEKNVYSLLAEAIGRQELSLDQALDLPEDLLGEIQDAFLDGEGELPPVSAIAEQFGGRVPEGVLYCVRAALAAEFEM</sequence>
<evidence type="ECO:0000256" key="16">
    <source>
        <dbReference type="NCBIfam" id="TIGR01389"/>
    </source>
</evidence>
<dbReference type="CDD" id="cd18794">
    <property type="entry name" value="SF2_C_RecQ"/>
    <property type="match status" value="1"/>
</dbReference>
<name>A0A411MGD5_9PSED</name>
<dbReference type="InterPro" id="IPR044876">
    <property type="entry name" value="HRDC_dom_sf"/>
</dbReference>
<proteinExistence type="inferred from homology"/>
<dbReference type="Proteomes" id="UP000291130">
    <property type="component" value="Chromosome"/>
</dbReference>
<dbReference type="InterPro" id="IPR011545">
    <property type="entry name" value="DEAD/DEAH_box_helicase_dom"/>
</dbReference>
<dbReference type="InterPro" id="IPR018982">
    <property type="entry name" value="RQC_domain"/>
</dbReference>
<evidence type="ECO:0000256" key="4">
    <source>
        <dbReference type="ARBA" id="ARBA00022723"/>
    </source>
</evidence>
<keyword evidence="11" id="KW-0238">DNA-binding</keyword>
<dbReference type="SMART" id="SM00490">
    <property type="entry name" value="HELICc"/>
    <property type="match status" value="1"/>
</dbReference>
<dbReference type="InterPro" id="IPR002121">
    <property type="entry name" value="HRDC_dom"/>
</dbReference>
<dbReference type="Pfam" id="PF00271">
    <property type="entry name" value="Helicase_C"/>
    <property type="match status" value="1"/>
</dbReference>
<dbReference type="GO" id="GO:0009432">
    <property type="term" value="P:SOS response"/>
    <property type="evidence" value="ECO:0007669"/>
    <property type="project" value="UniProtKB-UniRule"/>
</dbReference>
<evidence type="ECO:0000256" key="14">
    <source>
        <dbReference type="ARBA" id="ARBA00023235"/>
    </source>
</evidence>
<dbReference type="PROSITE" id="PS51194">
    <property type="entry name" value="HELICASE_CTER"/>
    <property type="match status" value="1"/>
</dbReference>
<evidence type="ECO:0000256" key="15">
    <source>
        <dbReference type="ARBA" id="ARBA00034617"/>
    </source>
</evidence>
<keyword evidence="5" id="KW-0547">Nucleotide-binding</keyword>
<comment type="similarity">
    <text evidence="3">Belongs to the helicase family. RecQ subfamily.</text>
</comment>
<dbReference type="Pfam" id="PF16124">
    <property type="entry name" value="RecQ_Zn_bind"/>
    <property type="match status" value="1"/>
</dbReference>
<comment type="cofactor">
    <cofactor evidence="1">
        <name>Mg(2+)</name>
        <dbReference type="ChEBI" id="CHEBI:18420"/>
    </cofactor>
</comment>
<keyword evidence="8 21" id="KW-0347">Helicase</keyword>
<comment type="cofactor">
    <cofactor evidence="2">
        <name>Zn(2+)</name>
        <dbReference type="ChEBI" id="CHEBI:29105"/>
    </cofactor>
</comment>
<dbReference type="Pfam" id="PF00270">
    <property type="entry name" value="DEAD"/>
    <property type="match status" value="1"/>
</dbReference>
<evidence type="ECO:0000313" key="21">
    <source>
        <dbReference type="EMBL" id="QBF25770.1"/>
    </source>
</evidence>
<evidence type="ECO:0000256" key="10">
    <source>
        <dbReference type="ARBA" id="ARBA00022840"/>
    </source>
</evidence>
<dbReference type="NCBIfam" id="TIGR01389">
    <property type="entry name" value="recQ"/>
    <property type="match status" value="1"/>
</dbReference>
<dbReference type="InterPro" id="IPR004589">
    <property type="entry name" value="DNA_helicase_ATP-dep_RecQ"/>
</dbReference>
<dbReference type="FunFam" id="3.40.50.300:FF:000156">
    <property type="entry name" value="ATP-dependent DNA helicase recQ"/>
    <property type="match status" value="1"/>
</dbReference>
<dbReference type="AlphaFoldDB" id="A0A411MGD5"/>